<name>A0ABY5K3E6_9CELL</name>
<dbReference type="RefSeq" id="WP_227563472.1">
    <property type="nucleotide sequence ID" value="NZ_CP101989.1"/>
</dbReference>
<sequence length="56" mass="5915">MGLDDKIKHGAEEAQGKANEALGKATGDEEREADGKAQQSTANLKQAGDDVKDAFR</sequence>
<feature type="compositionally biased region" description="Basic and acidic residues" evidence="2">
    <location>
        <begin position="47"/>
        <end position="56"/>
    </location>
</feature>
<evidence type="ECO:0000313" key="4">
    <source>
        <dbReference type="EMBL" id="UUI64981.1"/>
    </source>
</evidence>
<feature type="region of interest" description="Disordered" evidence="2">
    <location>
        <begin position="1"/>
        <end position="56"/>
    </location>
</feature>
<dbReference type="Gene3D" id="1.10.1470.10">
    <property type="entry name" value="YjbJ"/>
    <property type="match status" value="1"/>
</dbReference>
<dbReference type="InterPro" id="IPR036629">
    <property type="entry name" value="YjbJ_sf"/>
</dbReference>
<dbReference type="EMBL" id="CP101989">
    <property type="protein sequence ID" value="UUI64981.1"/>
    <property type="molecule type" value="Genomic_DNA"/>
</dbReference>
<reference evidence="4 5" key="1">
    <citation type="submission" date="2022-07" db="EMBL/GenBank/DDBJ databases">
        <title>Novel species in genus cellulomonas.</title>
        <authorList>
            <person name="Ye L."/>
        </authorList>
    </citation>
    <scope>NUCLEOTIDE SEQUENCE [LARGE SCALE GENOMIC DNA]</scope>
    <source>
        <strain evidence="5">zg-Y908</strain>
    </source>
</reference>
<dbReference type="InterPro" id="IPR008462">
    <property type="entry name" value="CsbD"/>
</dbReference>
<proteinExistence type="inferred from homology"/>
<dbReference type="Proteomes" id="UP001317322">
    <property type="component" value="Chromosome"/>
</dbReference>
<feature type="domain" description="CsbD-like" evidence="3">
    <location>
        <begin position="5"/>
        <end position="56"/>
    </location>
</feature>
<gene>
    <name evidence="4" type="ORF">NP075_18020</name>
</gene>
<evidence type="ECO:0000256" key="2">
    <source>
        <dbReference type="SAM" id="MobiDB-lite"/>
    </source>
</evidence>
<comment type="similarity">
    <text evidence="1">Belongs to the UPF0337 (CsbD) family.</text>
</comment>
<evidence type="ECO:0000259" key="3">
    <source>
        <dbReference type="Pfam" id="PF05532"/>
    </source>
</evidence>
<dbReference type="Pfam" id="PF05532">
    <property type="entry name" value="CsbD"/>
    <property type="match status" value="1"/>
</dbReference>
<protein>
    <submittedName>
        <fullName evidence="4">CsbD family protein</fullName>
    </submittedName>
</protein>
<keyword evidence="5" id="KW-1185">Reference proteome</keyword>
<dbReference type="SUPFAM" id="SSF69047">
    <property type="entry name" value="Hypothetical protein YjbJ"/>
    <property type="match status" value="1"/>
</dbReference>
<evidence type="ECO:0000256" key="1">
    <source>
        <dbReference type="ARBA" id="ARBA00009129"/>
    </source>
</evidence>
<accession>A0ABY5K3E6</accession>
<evidence type="ECO:0000313" key="5">
    <source>
        <dbReference type="Proteomes" id="UP001317322"/>
    </source>
</evidence>
<organism evidence="4 5">
    <name type="scientific">Cellulomonas wangsupingiae</name>
    <dbReference type="NCBI Taxonomy" id="2968085"/>
    <lineage>
        <taxon>Bacteria</taxon>
        <taxon>Bacillati</taxon>
        <taxon>Actinomycetota</taxon>
        <taxon>Actinomycetes</taxon>
        <taxon>Micrococcales</taxon>
        <taxon>Cellulomonadaceae</taxon>
        <taxon>Cellulomonas</taxon>
    </lineage>
</organism>
<feature type="compositionally biased region" description="Basic and acidic residues" evidence="2">
    <location>
        <begin position="1"/>
        <end position="15"/>
    </location>
</feature>